<dbReference type="InterPro" id="IPR022085">
    <property type="entry name" value="OpdG"/>
</dbReference>
<protein>
    <submittedName>
        <fullName evidence="1">Uncharacterized protein</fullName>
    </submittedName>
</protein>
<dbReference type="InterPro" id="IPR053204">
    <property type="entry name" value="Oxopyrrolidines_Biosynth-assoc"/>
</dbReference>
<name>A0ABR0EWG3_ZASCE</name>
<dbReference type="PANTHER" id="PTHR38797:SF4">
    <property type="entry name" value="NUCLEAR PORE COMPLEX PROTEIN NUP85"/>
    <property type="match status" value="1"/>
</dbReference>
<evidence type="ECO:0000313" key="2">
    <source>
        <dbReference type="Proteomes" id="UP001305779"/>
    </source>
</evidence>
<dbReference type="EMBL" id="JAXOVC010000002">
    <property type="protein sequence ID" value="KAK4505967.1"/>
    <property type="molecule type" value="Genomic_DNA"/>
</dbReference>
<sequence>MPVMDAWTRREQTQDQRIEEVIRDVPTEPEQLDQIAQIRGSYDPYGDANDIINSYMKGDLTVDEAVVKLAEPIEHCFTTADDGRAFYDEEMVARNQRQHYEPDKAAEMWGVEQDFPEPTEEDRQKDSAEGLLWRLWFAVCHVSRKTPWDNDAQQWKLVHLVRIIKERPDPPMPENATIALRNNWIWSSGKLWSRLSMLGPSARETWNDSPGGGWGMSTPEIHGWTNTNAFFARITLAGLANYWNYGIWALRDTLEQEPRGNMKGSQAQHLDATLPAAVVWIRVLGEEAYTKHISQNERDYDVRYDVDSPGPKLDWQGMEVWTMARWVFWKEKFWFNAERKKLSDEVREMAKGAAEHMEQIENRAAASHPLRRPPVTLSRLTMLLDTVTYEQSGLCYSR</sequence>
<dbReference type="PANTHER" id="PTHR38797">
    <property type="entry name" value="NUCLEAR PORE COMPLEX PROTEIN NUP85-RELATED"/>
    <property type="match status" value="1"/>
</dbReference>
<keyword evidence="2" id="KW-1185">Reference proteome</keyword>
<dbReference type="Pfam" id="PF12311">
    <property type="entry name" value="DUF3632"/>
    <property type="match status" value="1"/>
</dbReference>
<evidence type="ECO:0000313" key="1">
    <source>
        <dbReference type="EMBL" id="KAK4505967.1"/>
    </source>
</evidence>
<proteinExistence type="predicted"/>
<dbReference type="Proteomes" id="UP001305779">
    <property type="component" value="Unassembled WGS sequence"/>
</dbReference>
<gene>
    <name evidence="1" type="ORF">PRZ48_003932</name>
</gene>
<organism evidence="1 2">
    <name type="scientific">Zasmidium cellare</name>
    <name type="common">Wine cellar mold</name>
    <name type="synonym">Racodium cellare</name>
    <dbReference type="NCBI Taxonomy" id="395010"/>
    <lineage>
        <taxon>Eukaryota</taxon>
        <taxon>Fungi</taxon>
        <taxon>Dikarya</taxon>
        <taxon>Ascomycota</taxon>
        <taxon>Pezizomycotina</taxon>
        <taxon>Dothideomycetes</taxon>
        <taxon>Dothideomycetidae</taxon>
        <taxon>Mycosphaerellales</taxon>
        <taxon>Mycosphaerellaceae</taxon>
        <taxon>Zasmidium</taxon>
    </lineage>
</organism>
<accession>A0ABR0EWG3</accession>
<comment type="caution">
    <text evidence="1">The sequence shown here is derived from an EMBL/GenBank/DDBJ whole genome shotgun (WGS) entry which is preliminary data.</text>
</comment>
<reference evidence="1 2" key="1">
    <citation type="journal article" date="2023" name="G3 (Bethesda)">
        <title>A chromosome-level genome assembly of Zasmidium syzygii isolated from banana leaves.</title>
        <authorList>
            <person name="van Westerhoven A.C."/>
            <person name="Mehrabi R."/>
            <person name="Talebi R."/>
            <person name="Steentjes M.B.F."/>
            <person name="Corcolon B."/>
            <person name="Chong P.A."/>
            <person name="Kema G.H.J."/>
            <person name="Seidl M.F."/>
        </authorList>
    </citation>
    <scope>NUCLEOTIDE SEQUENCE [LARGE SCALE GENOMIC DNA]</scope>
    <source>
        <strain evidence="1 2">P124</strain>
    </source>
</reference>